<organism evidence="1">
    <name type="scientific">Anguilla anguilla</name>
    <name type="common">European freshwater eel</name>
    <name type="synonym">Muraena anguilla</name>
    <dbReference type="NCBI Taxonomy" id="7936"/>
    <lineage>
        <taxon>Eukaryota</taxon>
        <taxon>Metazoa</taxon>
        <taxon>Chordata</taxon>
        <taxon>Craniata</taxon>
        <taxon>Vertebrata</taxon>
        <taxon>Euteleostomi</taxon>
        <taxon>Actinopterygii</taxon>
        <taxon>Neopterygii</taxon>
        <taxon>Teleostei</taxon>
        <taxon>Anguilliformes</taxon>
        <taxon>Anguillidae</taxon>
        <taxon>Anguilla</taxon>
    </lineage>
</organism>
<protein>
    <submittedName>
        <fullName evidence="1">Uncharacterized protein</fullName>
    </submittedName>
</protein>
<dbReference type="EMBL" id="GBXM01076464">
    <property type="protein sequence ID" value="JAH32113.1"/>
    <property type="molecule type" value="Transcribed_RNA"/>
</dbReference>
<dbReference type="AlphaFoldDB" id="A0A0E9RV13"/>
<reference evidence="1" key="2">
    <citation type="journal article" date="2015" name="Fish Shellfish Immunol.">
        <title>Early steps in the European eel (Anguilla anguilla)-Vibrio vulnificus interaction in the gills: Role of the RtxA13 toxin.</title>
        <authorList>
            <person name="Callol A."/>
            <person name="Pajuelo D."/>
            <person name="Ebbesson L."/>
            <person name="Teles M."/>
            <person name="MacKenzie S."/>
            <person name="Amaro C."/>
        </authorList>
    </citation>
    <scope>NUCLEOTIDE SEQUENCE</scope>
</reference>
<accession>A0A0E9RV13</accession>
<name>A0A0E9RV13_ANGAN</name>
<reference evidence="1" key="1">
    <citation type="submission" date="2014-11" db="EMBL/GenBank/DDBJ databases">
        <authorList>
            <person name="Amaro Gonzalez C."/>
        </authorList>
    </citation>
    <scope>NUCLEOTIDE SEQUENCE</scope>
</reference>
<sequence length="48" mass="5095">MSSWVHAENGKWEQPSNVLTADPSAFQESSSLALLLLVMTSSTGPCAD</sequence>
<proteinExistence type="predicted"/>
<evidence type="ECO:0000313" key="1">
    <source>
        <dbReference type="EMBL" id="JAH32113.1"/>
    </source>
</evidence>